<proteinExistence type="predicted"/>
<feature type="non-terminal residue" evidence="1">
    <location>
        <position position="1"/>
    </location>
</feature>
<dbReference type="Gene3D" id="3.10.10.10">
    <property type="entry name" value="HIV Type 1 Reverse Transcriptase, subunit A, domain 1"/>
    <property type="match status" value="1"/>
</dbReference>
<dbReference type="InterPro" id="IPR043502">
    <property type="entry name" value="DNA/RNA_pol_sf"/>
</dbReference>
<reference evidence="2" key="1">
    <citation type="submission" date="2016-04" db="EMBL/GenBank/DDBJ databases">
        <title>Cephalotus genome sequencing.</title>
        <authorList>
            <person name="Fukushima K."/>
            <person name="Hasebe M."/>
            <person name="Fang X."/>
        </authorList>
    </citation>
    <scope>NUCLEOTIDE SEQUENCE [LARGE SCALE GENOMIC DNA]</scope>
    <source>
        <strain evidence="2">cv. St1</strain>
    </source>
</reference>
<dbReference type="Proteomes" id="UP000187406">
    <property type="component" value="Unassembled WGS sequence"/>
</dbReference>
<organism evidence="1 2">
    <name type="scientific">Cephalotus follicularis</name>
    <name type="common">Albany pitcher plant</name>
    <dbReference type="NCBI Taxonomy" id="3775"/>
    <lineage>
        <taxon>Eukaryota</taxon>
        <taxon>Viridiplantae</taxon>
        <taxon>Streptophyta</taxon>
        <taxon>Embryophyta</taxon>
        <taxon>Tracheophyta</taxon>
        <taxon>Spermatophyta</taxon>
        <taxon>Magnoliopsida</taxon>
        <taxon>eudicotyledons</taxon>
        <taxon>Gunneridae</taxon>
        <taxon>Pentapetalae</taxon>
        <taxon>rosids</taxon>
        <taxon>fabids</taxon>
        <taxon>Oxalidales</taxon>
        <taxon>Cephalotaceae</taxon>
        <taxon>Cephalotus</taxon>
    </lineage>
</organism>
<gene>
    <name evidence="1" type="ORF">CFOL_v3_34696</name>
</gene>
<evidence type="ECO:0000313" key="1">
    <source>
        <dbReference type="EMBL" id="GAV91299.1"/>
    </source>
</evidence>
<evidence type="ECO:0000313" key="2">
    <source>
        <dbReference type="Proteomes" id="UP000187406"/>
    </source>
</evidence>
<keyword evidence="2" id="KW-1185">Reference proteome</keyword>
<dbReference type="EMBL" id="BDDD01007264">
    <property type="protein sequence ID" value="GAV91299.1"/>
    <property type="molecule type" value="Genomic_DNA"/>
</dbReference>
<dbReference type="SUPFAM" id="SSF56672">
    <property type="entry name" value="DNA/RNA polymerases"/>
    <property type="match status" value="1"/>
</dbReference>
<dbReference type="InParanoid" id="A0A1Q3DFV0"/>
<sequence length="100" mass="11918">IKNKIITNLCSDFSDAFWRQKRHMVSLPYEKKLLNKKLIRHSKSSWSCVAFYANKQSEIEKDTPRLVINYKPLNTALQWIRYLIPNKKDLLKSLTEAIFF</sequence>
<dbReference type="OrthoDB" id="420169at2759"/>
<dbReference type="AlphaFoldDB" id="A0A1Q3DFV0"/>
<name>A0A1Q3DFV0_CEPFO</name>
<protein>
    <submittedName>
        <fullName evidence="1">Uncharacterized protein</fullName>
    </submittedName>
</protein>
<feature type="non-terminal residue" evidence="1">
    <location>
        <position position="100"/>
    </location>
</feature>
<comment type="caution">
    <text evidence="1">The sequence shown here is derived from an EMBL/GenBank/DDBJ whole genome shotgun (WGS) entry which is preliminary data.</text>
</comment>
<accession>A0A1Q3DFV0</accession>